<protein>
    <submittedName>
        <fullName evidence="2">Uncharacterized protein</fullName>
    </submittedName>
</protein>
<dbReference type="Proteomes" id="UP000799770">
    <property type="component" value="Unassembled WGS sequence"/>
</dbReference>
<dbReference type="AlphaFoldDB" id="A0A6A5Z082"/>
<evidence type="ECO:0000256" key="1">
    <source>
        <dbReference type="SAM" id="MobiDB-lite"/>
    </source>
</evidence>
<name>A0A6A5Z082_9PLEO</name>
<dbReference type="EMBL" id="ML977331">
    <property type="protein sequence ID" value="KAF2112463.1"/>
    <property type="molecule type" value="Genomic_DNA"/>
</dbReference>
<feature type="compositionally biased region" description="Basic and acidic residues" evidence="1">
    <location>
        <begin position="167"/>
        <end position="192"/>
    </location>
</feature>
<feature type="compositionally biased region" description="Polar residues" evidence="1">
    <location>
        <begin position="288"/>
        <end position="301"/>
    </location>
</feature>
<feature type="region of interest" description="Disordered" evidence="1">
    <location>
        <begin position="10"/>
        <end position="31"/>
    </location>
</feature>
<feature type="compositionally biased region" description="Basic and acidic residues" evidence="1">
    <location>
        <begin position="317"/>
        <end position="327"/>
    </location>
</feature>
<feature type="compositionally biased region" description="Polar residues" evidence="1">
    <location>
        <begin position="13"/>
        <end position="24"/>
    </location>
</feature>
<feature type="region of interest" description="Disordered" evidence="1">
    <location>
        <begin position="166"/>
        <end position="192"/>
    </location>
</feature>
<reference evidence="2" key="1">
    <citation type="journal article" date="2020" name="Stud. Mycol.">
        <title>101 Dothideomycetes genomes: a test case for predicting lifestyles and emergence of pathogens.</title>
        <authorList>
            <person name="Haridas S."/>
            <person name="Albert R."/>
            <person name="Binder M."/>
            <person name="Bloem J."/>
            <person name="Labutti K."/>
            <person name="Salamov A."/>
            <person name="Andreopoulos B."/>
            <person name="Baker S."/>
            <person name="Barry K."/>
            <person name="Bills G."/>
            <person name="Bluhm B."/>
            <person name="Cannon C."/>
            <person name="Castanera R."/>
            <person name="Culley D."/>
            <person name="Daum C."/>
            <person name="Ezra D."/>
            <person name="Gonzalez J."/>
            <person name="Henrissat B."/>
            <person name="Kuo A."/>
            <person name="Liang C."/>
            <person name="Lipzen A."/>
            <person name="Lutzoni F."/>
            <person name="Magnuson J."/>
            <person name="Mondo S."/>
            <person name="Nolan M."/>
            <person name="Ohm R."/>
            <person name="Pangilinan J."/>
            <person name="Park H.-J."/>
            <person name="Ramirez L."/>
            <person name="Alfaro M."/>
            <person name="Sun H."/>
            <person name="Tritt A."/>
            <person name="Yoshinaga Y."/>
            <person name="Zwiers L.-H."/>
            <person name="Turgeon B."/>
            <person name="Goodwin S."/>
            <person name="Spatafora J."/>
            <person name="Crous P."/>
            <person name="Grigoriev I."/>
        </authorList>
    </citation>
    <scope>NUCLEOTIDE SEQUENCE</scope>
    <source>
        <strain evidence="2">CBS 627.86</strain>
    </source>
</reference>
<proteinExistence type="predicted"/>
<feature type="region of interest" description="Disordered" evidence="1">
    <location>
        <begin position="217"/>
        <end position="248"/>
    </location>
</feature>
<organism evidence="2 3">
    <name type="scientific">Lophiotrema nucula</name>
    <dbReference type="NCBI Taxonomy" id="690887"/>
    <lineage>
        <taxon>Eukaryota</taxon>
        <taxon>Fungi</taxon>
        <taxon>Dikarya</taxon>
        <taxon>Ascomycota</taxon>
        <taxon>Pezizomycotina</taxon>
        <taxon>Dothideomycetes</taxon>
        <taxon>Pleosporomycetidae</taxon>
        <taxon>Pleosporales</taxon>
        <taxon>Lophiotremataceae</taxon>
        <taxon>Lophiotrema</taxon>
    </lineage>
</organism>
<feature type="region of interest" description="Disordered" evidence="1">
    <location>
        <begin position="260"/>
        <end position="327"/>
    </location>
</feature>
<keyword evidence="3" id="KW-1185">Reference proteome</keyword>
<accession>A0A6A5Z082</accession>
<evidence type="ECO:0000313" key="2">
    <source>
        <dbReference type="EMBL" id="KAF2112463.1"/>
    </source>
</evidence>
<sequence length="327" mass="35565">MLPPIYLQARAGKSSNPGSFHDPTTTPPFPRLNAAMSRIQTRVRRPSAALPPPTVLGRLKNATDSIRVSLSNSFHRRKQGFIEEVPMDDLPANVETVLGRAPDFYSSAASKSERTVPQELTPKPLCIAASLWEVLHNNAPYPVVQSEELDDKESFGVALEMVVKTGKTGEQEADEDKKTAETPGNRHDKAVDKNMKTSFQSLDAIVEQALPVAPITIPQVTSRSPPRPVLRRQSRLSQLPHAPSPSERNRAFEHLESQLTLVQTHSSQDDSSSSSSEVSKAADPRTVPPTQEAASPASMGTNGAEAHIRVSAVDLGRSGRREHAVED</sequence>
<gene>
    <name evidence="2" type="ORF">BDV96DRAFT_649247</name>
</gene>
<evidence type="ECO:0000313" key="3">
    <source>
        <dbReference type="Proteomes" id="UP000799770"/>
    </source>
</evidence>